<name>A0A381UP09_9ZZZZ</name>
<feature type="non-terminal residue" evidence="1">
    <location>
        <position position="33"/>
    </location>
</feature>
<reference evidence="1" key="1">
    <citation type="submission" date="2018-05" db="EMBL/GenBank/DDBJ databases">
        <authorList>
            <person name="Lanie J.A."/>
            <person name="Ng W.-L."/>
            <person name="Kazmierczak K.M."/>
            <person name="Andrzejewski T.M."/>
            <person name="Davidsen T.M."/>
            <person name="Wayne K.J."/>
            <person name="Tettelin H."/>
            <person name="Glass J.I."/>
            <person name="Rusch D."/>
            <person name="Podicherti R."/>
            <person name="Tsui H.-C.T."/>
            <person name="Winkler M.E."/>
        </authorList>
    </citation>
    <scope>NUCLEOTIDE SEQUENCE</scope>
</reference>
<accession>A0A381UP09</accession>
<feature type="non-terminal residue" evidence="1">
    <location>
        <position position="1"/>
    </location>
</feature>
<evidence type="ECO:0000313" key="1">
    <source>
        <dbReference type="EMBL" id="SVA29491.1"/>
    </source>
</evidence>
<sequence length="33" mass="3987">DLCHYGYHESWPKSHTAFIWIFDNPFGFRMGLL</sequence>
<protein>
    <submittedName>
        <fullName evidence="1">Uncharacterized protein</fullName>
    </submittedName>
</protein>
<proteinExistence type="predicted"/>
<dbReference type="EMBL" id="UINC01006763">
    <property type="protein sequence ID" value="SVA29491.1"/>
    <property type="molecule type" value="Genomic_DNA"/>
</dbReference>
<dbReference type="AlphaFoldDB" id="A0A381UP09"/>
<organism evidence="1">
    <name type="scientific">marine metagenome</name>
    <dbReference type="NCBI Taxonomy" id="408172"/>
    <lineage>
        <taxon>unclassified sequences</taxon>
        <taxon>metagenomes</taxon>
        <taxon>ecological metagenomes</taxon>
    </lineage>
</organism>
<gene>
    <name evidence="1" type="ORF">METZ01_LOCUS82345</name>
</gene>